<dbReference type="OrthoDB" id="422555at2759"/>
<dbReference type="CDD" id="cd22247">
    <property type="entry name" value="MCM8_WHD"/>
    <property type="match status" value="1"/>
</dbReference>
<dbReference type="PROSITE" id="PS50051">
    <property type="entry name" value="MCM_2"/>
    <property type="match status" value="1"/>
</dbReference>
<dbReference type="KEGG" id="eiv:EIN_134980"/>
<evidence type="ECO:0000256" key="8">
    <source>
        <dbReference type="ARBA" id="ARBA00042306"/>
    </source>
</evidence>
<reference evidence="11 12" key="1">
    <citation type="submission" date="2012-10" db="EMBL/GenBank/DDBJ databases">
        <authorList>
            <person name="Zafar N."/>
            <person name="Inman J."/>
            <person name="Hall N."/>
            <person name="Lorenzi H."/>
            <person name="Caler E."/>
        </authorList>
    </citation>
    <scope>NUCLEOTIDE SEQUENCE [LARGE SCALE GENOMIC DNA]</scope>
    <source>
        <strain evidence="11 12">IP1</strain>
    </source>
</reference>
<dbReference type="SMART" id="SM00382">
    <property type="entry name" value="AAA"/>
    <property type="match status" value="1"/>
</dbReference>
<evidence type="ECO:0000313" key="12">
    <source>
        <dbReference type="Proteomes" id="UP000014680"/>
    </source>
</evidence>
<dbReference type="SUPFAM" id="SSF52540">
    <property type="entry name" value="P-loop containing nucleoside triphosphate hydrolases"/>
    <property type="match status" value="1"/>
</dbReference>
<dbReference type="RefSeq" id="XP_004185260.1">
    <property type="nucleotide sequence ID" value="XM_004185212.1"/>
</dbReference>
<feature type="domain" description="MCM C-terminal AAA(+) ATPase" evidence="10">
    <location>
        <begin position="299"/>
        <end position="502"/>
    </location>
</feature>
<dbReference type="GO" id="GO:0003697">
    <property type="term" value="F:single-stranded DNA binding"/>
    <property type="evidence" value="ECO:0007669"/>
    <property type="project" value="TreeGrafter"/>
</dbReference>
<gene>
    <name evidence="11" type="ORF">EIN_134980</name>
</gene>
<dbReference type="EMBL" id="KB207027">
    <property type="protein sequence ID" value="ELP85914.1"/>
    <property type="molecule type" value="Genomic_DNA"/>
</dbReference>
<keyword evidence="7" id="KW-0539">Nucleus</keyword>
<dbReference type="InterPro" id="IPR027417">
    <property type="entry name" value="P-loop_NTPase"/>
</dbReference>
<dbReference type="SMART" id="SM00350">
    <property type="entry name" value="MCM"/>
    <property type="match status" value="1"/>
</dbReference>
<organism evidence="11 12">
    <name type="scientific">Entamoeba invadens IP1</name>
    <dbReference type="NCBI Taxonomy" id="370355"/>
    <lineage>
        <taxon>Eukaryota</taxon>
        <taxon>Amoebozoa</taxon>
        <taxon>Evosea</taxon>
        <taxon>Archamoebae</taxon>
        <taxon>Mastigamoebida</taxon>
        <taxon>Entamoebidae</taxon>
        <taxon>Entamoeba</taxon>
    </lineage>
</organism>
<keyword evidence="12" id="KW-1185">Reference proteome</keyword>
<dbReference type="Gene3D" id="3.40.50.300">
    <property type="entry name" value="P-loop containing nucleotide triphosphate hydrolases"/>
    <property type="match status" value="1"/>
</dbReference>
<evidence type="ECO:0000256" key="5">
    <source>
        <dbReference type="ARBA" id="ARBA00022840"/>
    </source>
</evidence>
<evidence type="ECO:0000256" key="7">
    <source>
        <dbReference type="ARBA" id="ARBA00023242"/>
    </source>
</evidence>
<dbReference type="Pfam" id="PF17207">
    <property type="entry name" value="MCM_OB"/>
    <property type="match status" value="1"/>
</dbReference>
<dbReference type="PROSITE" id="PS00847">
    <property type="entry name" value="MCM_1"/>
    <property type="match status" value="1"/>
</dbReference>
<keyword evidence="6 9" id="KW-0238">DNA-binding</keyword>
<dbReference type="GO" id="GO:0042555">
    <property type="term" value="C:MCM complex"/>
    <property type="evidence" value="ECO:0007669"/>
    <property type="project" value="TreeGrafter"/>
</dbReference>
<name>A0A0A1U2Y3_ENTIV</name>
<proteinExistence type="inferred from homology"/>
<keyword evidence="5 9" id="KW-0067">ATP-binding</keyword>
<dbReference type="Proteomes" id="UP000014680">
    <property type="component" value="Unassembled WGS sequence"/>
</dbReference>
<dbReference type="Gene3D" id="2.40.50.140">
    <property type="entry name" value="Nucleic acid-binding proteins"/>
    <property type="match status" value="1"/>
</dbReference>
<protein>
    <recommendedName>
        <fullName evidence="3">DNA helicase</fullName>
        <ecNumber evidence="3">3.6.4.12</ecNumber>
    </recommendedName>
    <alternativeName>
        <fullName evidence="8">Minichromosome maintenance 8</fullName>
    </alternativeName>
</protein>
<evidence type="ECO:0000256" key="2">
    <source>
        <dbReference type="ARBA" id="ARBA00008010"/>
    </source>
</evidence>
<dbReference type="GO" id="GO:0005524">
    <property type="term" value="F:ATP binding"/>
    <property type="evidence" value="ECO:0007669"/>
    <property type="project" value="UniProtKB-KW"/>
</dbReference>
<dbReference type="InterPro" id="IPR012340">
    <property type="entry name" value="NA-bd_OB-fold"/>
</dbReference>
<dbReference type="Gene3D" id="2.20.28.10">
    <property type="match status" value="1"/>
</dbReference>
<dbReference type="SUPFAM" id="SSF50249">
    <property type="entry name" value="Nucleic acid-binding proteins"/>
    <property type="match status" value="1"/>
</dbReference>
<dbReference type="Pfam" id="PF25051">
    <property type="entry name" value="WHD_MCM8"/>
    <property type="match status" value="1"/>
</dbReference>
<dbReference type="VEuPathDB" id="AmoebaDB:EIN_134980"/>
<dbReference type="InterPro" id="IPR033762">
    <property type="entry name" value="MCM_OB"/>
</dbReference>
<dbReference type="InterPro" id="IPR056875">
    <property type="entry name" value="MCM8/REC_WHD"/>
</dbReference>
<dbReference type="PANTHER" id="PTHR11630">
    <property type="entry name" value="DNA REPLICATION LICENSING FACTOR MCM FAMILY MEMBER"/>
    <property type="match status" value="1"/>
</dbReference>
<dbReference type="GeneID" id="14884921"/>
<evidence type="ECO:0000259" key="10">
    <source>
        <dbReference type="PROSITE" id="PS50051"/>
    </source>
</evidence>
<dbReference type="EC" id="3.6.4.12" evidence="3"/>
<evidence type="ECO:0000313" key="11">
    <source>
        <dbReference type="EMBL" id="ELP85914.1"/>
    </source>
</evidence>
<evidence type="ECO:0000256" key="1">
    <source>
        <dbReference type="ARBA" id="ARBA00004123"/>
    </source>
</evidence>
<dbReference type="GO" id="GO:0006310">
    <property type="term" value="P:DNA recombination"/>
    <property type="evidence" value="ECO:0007669"/>
    <property type="project" value="UniProtKB-ARBA"/>
</dbReference>
<dbReference type="GO" id="GO:0005634">
    <property type="term" value="C:nucleus"/>
    <property type="evidence" value="ECO:0007669"/>
    <property type="project" value="UniProtKB-SubCell"/>
</dbReference>
<keyword evidence="4 9" id="KW-0547">Nucleotide-binding</keyword>
<dbReference type="PANTHER" id="PTHR11630:SF47">
    <property type="entry name" value="DNA HELICASE MCM8"/>
    <property type="match status" value="1"/>
</dbReference>
<dbReference type="AlphaFoldDB" id="A0A0A1U2Y3"/>
<dbReference type="PRINTS" id="PR01657">
    <property type="entry name" value="MCMFAMILY"/>
</dbReference>
<evidence type="ECO:0000256" key="9">
    <source>
        <dbReference type="RuleBase" id="RU004070"/>
    </source>
</evidence>
<dbReference type="InterPro" id="IPR041562">
    <property type="entry name" value="MCM_lid"/>
</dbReference>
<comment type="similarity">
    <text evidence="2 9">Belongs to the MCM family.</text>
</comment>
<dbReference type="InterPro" id="IPR003593">
    <property type="entry name" value="AAA+_ATPase"/>
</dbReference>
<evidence type="ECO:0000256" key="6">
    <source>
        <dbReference type="ARBA" id="ARBA00023125"/>
    </source>
</evidence>
<dbReference type="Pfam" id="PF17855">
    <property type="entry name" value="MCM_lid"/>
    <property type="match status" value="1"/>
</dbReference>
<evidence type="ECO:0000256" key="3">
    <source>
        <dbReference type="ARBA" id="ARBA00012551"/>
    </source>
</evidence>
<dbReference type="CDD" id="cd17706">
    <property type="entry name" value="MCM"/>
    <property type="match status" value="1"/>
</dbReference>
<dbReference type="InterPro" id="IPR001208">
    <property type="entry name" value="MCM_dom"/>
</dbReference>
<dbReference type="InterPro" id="IPR031327">
    <property type="entry name" value="MCM"/>
</dbReference>
<dbReference type="GO" id="GO:0006260">
    <property type="term" value="P:DNA replication"/>
    <property type="evidence" value="ECO:0007669"/>
    <property type="project" value="InterPro"/>
</dbReference>
<dbReference type="OMA" id="THTVDWQ"/>
<dbReference type="InterPro" id="IPR018525">
    <property type="entry name" value="MCM_CS"/>
</dbReference>
<sequence>MEEMKFRLQQQYFLNPKSGDSELELAAVLIPCFEESVDSTLFQGHTEVGMNIQLDQLKGLVPEEGFEQLLTEKPEIVIPAIEYSMHVIALKSSPNPEDALNCQCIARIQFTKPTSTIKELKASTIGKLICIKGTVIRASSIKPYLVSMSFKCGTCNYQKDVRFKDGKYKLPKKCEMCNMTSWIPLRETVHITETQKIRVQEIDEGEGRIPRSIECELVHELVNTCVPGDTVIVSGVLKRNETPPTFSKFKKKNDQTIYEPFIDANHLENCRAESGERDVTEFSAKDIEFIETIKEKNNILKLLVHSLCPPIFGHYIVKTAMILVLFGGTRSHETRIRADSHLLVVGDPGLGKSQILRAVANVVPRGVYVSGSSATKTGLTVALHRNPGTSDFTLESGALVLGDQGVCCIDEFDKMERADHSSLLEAMEQQSISIAKAGICCTLPARTSVIAAANPVEGHFNRGKTVAENINMPSPLLSRFDLIFVLVDNPDSESDRALSEHIINMHADKNKRKYTNTRMSQILSKSQTQVESGGRQSLREYLADHANESSDPLPPRLFRKYLAYAKANVHPILNDEAKLELQKFYIELRQSFKQDDDTPVTTRQLESLIRLTEARAKVDCREMATKGDALDVIEIFKIASLTGIGGIANTPVIDFRAIGGVRGGKTKMLKSLVMVLQTEAKKKGSTMFTNNDLKNIASQMQVPDMNELVDRLNQEGYLLKQTGAYKLITGL</sequence>
<accession>A0A0A1U2Y3</accession>
<dbReference type="Pfam" id="PF00493">
    <property type="entry name" value="MCM"/>
    <property type="match status" value="1"/>
</dbReference>
<dbReference type="GO" id="GO:0017116">
    <property type="term" value="F:single-stranded DNA helicase activity"/>
    <property type="evidence" value="ECO:0007669"/>
    <property type="project" value="TreeGrafter"/>
</dbReference>
<comment type="subcellular location">
    <subcellularLocation>
        <location evidence="1">Nucleus</location>
    </subcellularLocation>
</comment>
<evidence type="ECO:0000256" key="4">
    <source>
        <dbReference type="ARBA" id="ARBA00022741"/>
    </source>
</evidence>